<feature type="transmembrane region" description="Helical" evidence="13">
    <location>
        <begin position="127"/>
        <end position="149"/>
    </location>
</feature>
<name>A0AAV6VUB7_9ARAC</name>
<accession>A0AAV6VUB7</accession>
<proteinExistence type="inferred from homology"/>
<dbReference type="InterPro" id="IPR039972">
    <property type="entry name" value="Sarcoglycan_gamma/delta/zeta"/>
</dbReference>
<evidence type="ECO:0000256" key="5">
    <source>
        <dbReference type="ARBA" id="ARBA00022490"/>
    </source>
</evidence>
<keyword evidence="8 13" id="KW-1133">Transmembrane helix</keyword>
<keyword evidence="9 13" id="KW-0472">Membrane</keyword>
<evidence type="ECO:0000256" key="1">
    <source>
        <dbReference type="ARBA" id="ARBA00004245"/>
    </source>
</evidence>
<dbReference type="InterPro" id="IPR006875">
    <property type="entry name" value="Sarcoglycan"/>
</dbReference>
<gene>
    <name evidence="14" type="ORF">JTE90_022121</name>
</gene>
<organism evidence="14 15">
    <name type="scientific">Oedothorax gibbosus</name>
    <dbReference type="NCBI Taxonomy" id="931172"/>
    <lineage>
        <taxon>Eukaryota</taxon>
        <taxon>Metazoa</taxon>
        <taxon>Ecdysozoa</taxon>
        <taxon>Arthropoda</taxon>
        <taxon>Chelicerata</taxon>
        <taxon>Arachnida</taxon>
        <taxon>Araneae</taxon>
        <taxon>Araneomorphae</taxon>
        <taxon>Entelegynae</taxon>
        <taxon>Araneoidea</taxon>
        <taxon>Linyphiidae</taxon>
        <taxon>Erigoninae</taxon>
        <taxon>Oedothorax</taxon>
    </lineage>
</organism>
<evidence type="ECO:0000256" key="13">
    <source>
        <dbReference type="SAM" id="Phobius"/>
    </source>
</evidence>
<keyword evidence="5" id="KW-0963">Cytoplasm</keyword>
<keyword evidence="4" id="KW-1003">Cell membrane</keyword>
<keyword evidence="10" id="KW-1015">Disulfide bond</keyword>
<dbReference type="GO" id="GO:0005856">
    <property type="term" value="C:cytoskeleton"/>
    <property type="evidence" value="ECO:0007669"/>
    <property type="project" value="UniProtKB-SubCell"/>
</dbReference>
<dbReference type="PANTHER" id="PTHR12939">
    <property type="entry name" value="SARCOGLYCAN"/>
    <property type="match status" value="1"/>
</dbReference>
<dbReference type="Pfam" id="PF04790">
    <property type="entry name" value="Sarcoglycan_1"/>
    <property type="match status" value="1"/>
</dbReference>
<evidence type="ECO:0008006" key="16">
    <source>
        <dbReference type="Google" id="ProtNLM"/>
    </source>
</evidence>
<comment type="caution">
    <text evidence="14">The sequence shown here is derived from an EMBL/GenBank/DDBJ whole genome shotgun (WGS) entry which is preliminary data.</text>
</comment>
<reference evidence="14 15" key="1">
    <citation type="journal article" date="2022" name="Nat. Ecol. Evol.">
        <title>A masculinizing supergene underlies an exaggerated male reproductive morph in a spider.</title>
        <authorList>
            <person name="Hendrickx F."/>
            <person name="De Corte Z."/>
            <person name="Sonet G."/>
            <person name="Van Belleghem S.M."/>
            <person name="Kostlbacher S."/>
            <person name="Vangestel C."/>
        </authorList>
    </citation>
    <scope>NUCLEOTIDE SEQUENCE [LARGE SCALE GENOMIC DNA]</scope>
    <source>
        <strain evidence="14">W744_W776</strain>
    </source>
</reference>
<keyword evidence="15" id="KW-1185">Reference proteome</keyword>
<evidence type="ECO:0000256" key="10">
    <source>
        <dbReference type="ARBA" id="ARBA00023157"/>
    </source>
</evidence>
<protein>
    <recommendedName>
        <fullName evidence="16">Delta-sarcoglycan</fullName>
    </recommendedName>
</protein>
<keyword evidence="7" id="KW-0735">Signal-anchor</keyword>
<dbReference type="AlphaFoldDB" id="A0AAV6VUB7"/>
<evidence type="ECO:0000256" key="11">
    <source>
        <dbReference type="ARBA" id="ARBA00023180"/>
    </source>
</evidence>
<evidence type="ECO:0000256" key="6">
    <source>
        <dbReference type="ARBA" id="ARBA00022692"/>
    </source>
</evidence>
<dbReference type="EMBL" id="JAFNEN010000025">
    <property type="protein sequence ID" value="KAG8199671.1"/>
    <property type="molecule type" value="Genomic_DNA"/>
</dbReference>
<sequence>MFFSFKHNPTSLNTPTGVTSLARLRRRGSAIYGRVWEALGEISGRPDRIKTYSLVSGAPGPVSPGQRGKAASFNRTLTAMSTKTRTVPVVPGTSCNGGVPQEGMVHQVTVLYPQGVAGIIGWRKRTLYLLLILLVSVVVLNMTLILWIIKILDLTAEGPGRIQISDKGIQLNSDVEFLDVLSGKQISPLPSQSLRLESARNVTMKARNSLGFITNILSLSESGLQSMGNYFLIRGTQGNVLLQVDPQEMVVSANHMVVSDSGGLRLDGSLETPLVRGGATKDLRLHSLMKKVRVRSDGALHVDSPAGGIQVGGIRDMNLKSTGGKIIIDSPRLEMKNLQTSRHISKDKSKKSPEVYQVCMCDNGRLFLAHRAGHCQIQESACRDFGQQRENRSKHS</sequence>
<comment type="subcellular location">
    <subcellularLocation>
        <location evidence="2">Cell membrane</location>
        <location evidence="2">Sarcolemma</location>
        <topology evidence="2">Single-pass type II membrane protein</topology>
    </subcellularLocation>
    <subcellularLocation>
        <location evidence="1">Cytoplasm</location>
        <location evidence="1">Cytoskeleton</location>
    </subcellularLocation>
</comment>
<evidence type="ECO:0000256" key="9">
    <source>
        <dbReference type="ARBA" id="ARBA00023136"/>
    </source>
</evidence>
<comment type="similarity">
    <text evidence="3">Belongs to the sarcoglycan beta/delta/gamma/zeta family.</text>
</comment>
<dbReference type="Proteomes" id="UP000827092">
    <property type="component" value="Unassembled WGS sequence"/>
</dbReference>
<evidence type="ECO:0000256" key="12">
    <source>
        <dbReference type="ARBA" id="ARBA00023212"/>
    </source>
</evidence>
<dbReference type="GO" id="GO:0016012">
    <property type="term" value="C:sarcoglycan complex"/>
    <property type="evidence" value="ECO:0007669"/>
    <property type="project" value="InterPro"/>
</dbReference>
<keyword evidence="6 13" id="KW-0812">Transmembrane</keyword>
<keyword evidence="12" id="KW-0206">Cytoskeleton</keyword>
<evidence type="ECO:0000313" key="14">
    <source>
        <dbReference type="EMBL" id="KAG8199671.1"/>
    </source>
</evidence>
<dbReference type="GO" id="GO:0042383">
    <property type="term" value="C:sarcolemma"/>
    <property type="evidence" value="ECO:0007669"/>
    <property type="project" value="UniProtKB-SubCell"/>
</dbReference>
<keyword evidence="11" id="KW-0325">Glycoprotein</keyword>
<evidence type="ECO:0000256" key="2">
    <source>
        <dbReference type="ARBA" id="ARBA00004274"/>
    </source>
</evidence>
<evidence type="ECO:0000256" key="3">
    <source>
        <dbReference type="ARBA" id="ARBA00007574"/>
    </source>
</evidence>
<evidence type="ECO:0000256" key="4">
    <source>
        <dbReference type="ARBA" id="ARBA00022475"/>
    </source>
</evidence>
<evidence type="ECO:0000256" key="7">
    <source>
        <dbReference type="ARBA" id="ARBA00022968"/>
    </source>
</evidence>
<evidence type="ECO:0000256" key="8">
    <source>
        <dbReference type="ARBA" id="ARBA00022989"/>
    </source>
</evidence>
<evidence type="ECO:0000313" key="15">
    <source>
        <dbReference type="Proteomes" id="UP000827092"/>
    </source>
</evidence>
<dbReference type="PANTHER" id="PTHR12939:SF10">
    <property type="entry name" value="EG:4F1.1 PROTEIN"/>
    <property type="match status" value="1"/>
</dbReference>